<evidence type="ECO:0000313" key="3">
    <source>
        <dbReference type="Proteomes" id="UP000430692"/>
    </source>
</evidence>
<dbReference type="InterPro" id="IPR051344">
    <property type="entry name" value="Vgb"/>
</dbReference>
<dbReference type="EMBL" id="WUUL01000022">
    <property type="protein sequence ID" value="MXQ55905.1"/>
    <property type="molecule type" value="Genomic_DNA"/>
</dbReference>
<comment type="caution">
    <text evidence="2">The sequence shown here is derived from an EMBL/GenBank/DDBJ whole genome shotgun (WGS) entry which is preliminary data.</text>
</comment>
<dbReference type="PANTHER" id="PTHR40274">
    <property type="entry name" value="VIRGINIAMYCIN B LYASE"/>
    <property type="match status" value="1"/>
</dbReference>
<organism evidence="2 3">
    <name type="scientific">Shimazuella alba</name>
    <dbReference type="NCBI Taxonomy" id="2690964"/>
    <lineage>
        <taxon>Bacteria</taxon>
        <taxon>Bacillati</taxon>
        <taxon>Bacillota</taxon>
        <taxon>Bacilli</taxon>
        <taxon>Bacillales</taxon>
        <taxon>Thermoactinomycetaceae</taxon>
        <taxon>Shimazuella</taxon>
    </lineage>
</organism>
<dbReference type="SUPFAM" id="SSF69322">
    <property type="entry name" value="Tricorn protease domain 2"/>
    <property type="match status" value="1"/>
</dbReference>
<keyword evidence="1" id="KW-1133">Transmembrane helix</keyword>
<feature type="transmembrane region" description="Helical" evidence="1">
    <location>
        <begin position="12"/>
        <end position="30"/>
    </location>
</feature>
<dbReference type="InterPro" id="IPR015943">
    <property type="entry name" value="WD40/YVTN_repeat-like_dom_sf"/>
</dbReference>
<name>A0A6I4W140_9BACL</name>
<reference evidence="2 3" key="1">
    <citation type="submission" date="2019-12" db="EMBL/GenBank/DDBJ databases">
        <title>Whole-genome analyses of novel actinobacteria.</title>
        <authorList>
            <person name="Sahin N."/>
            <person name="Saygin H."/>
        </authorList>
    </citation>
    <scope>NUCLEOTIDE SEQUENCE [LARGE SCALE GENOMIC DNA]</scope>
    <source>
        <strain evidence="2 3">KC615</strain>
    </source>
</reference>
<dbReference type="SUPFAM" id="SSF101898">
    <property type="entry name" value="NHL repeat"/>
    <property type="match status" value="1"/>
</dbReference>
<keyword evidence="1" id="KW-0472">Membrane</keyword>
<dbReference type="AlphaFoldDB" id="A0A6I4W140"/>
<sequence length="682" mass="75583">MKKSDRNKKRSVFRSILFYVGLGIGVWLHGTVYADEIVDLGPQVSDLTLYKSAFGKDSKGKPVVYAPIVGNPSKLVIADLQTRKVQKVIPIPGAKGVWTITVATDGKVWIGAYSNGHVYRYDPITEVLTDMGFSPSGSNVLYGLTPGKEGTVYGGSYGSAKVFAYHTTGKSLDLGSVFPDVYARDLALDTSNNVLYAGIGAVRANVVRYDLISGVKTPILPMEYQTDSFAYDLDFVGNKLFVKLEPSFRELILDPVSGKPDIVTDGVTKKQQEYFPIGSRGVSPLAPDGRSIYFSYKYQLYRYDINTKIYEPVPGASLASNVISWGWEEFHNEPNFPGKTLVGMVGNYDGRAFRYNPTTGVHEEFSLPFPPQPLDLYHVIASPDEKVYSSAYINGSLGIYDTKTGKHNQFPGLGQVEGWIWDRNKLYVGTYPEGKILEYDPSKSWRVKQNPSMLFSLKDQEQIRPLSIVAYDEKLFIGTRSEYGTWGGALSIYDLVKKGKPKVFRNIVPDQTIATLAVKDKHVWVGTSIEGGDATSPKASKAVLFEFDPKTNKKLAEYNPLVDGIPLRISGLTVGPDGKLWGVSDGILFQFDPKRKKALRQASLVRGGVSTGASLVFHPNGYLYVTTDGSLFKIDPKSWKVWRIPYTTNLYRLVLVGQDLYMKAGPQINIGVNLVRYTPENR</sequence>
<dbReference type="Gene3D" id="2.130.10.10">
    <property type="entry name" value="YVTN repeat-like/Quinoprotein amine dehydrogenase"/>
    <property type="match status" value="2"/>
</dbReference>
<dbReference type="PANTHER" id="PTHR40274:SF3">
    <property type="entry name" value="VIRGINIAMYCIN B LYASE"/>
    <property type="match status" value="1"/>
</dbReference>
<gene>
    <name evidence="2" type="ORF">GSM42_19680</name>
</gene>
<keyword evidence="3" id="KW-1185">Reference proteome</keyword>
<proteinExistence type="predicted"/>
<keyword evidence="1" id="KW-0812">Transmembrane</keyword>
<accession>A0A6I4W140</accession>
<dbReference type="RefSeq" id="WP_160803263.1">
    <property type="nucleotide sequence ID" value="NZ_WUUL01000022.1"/>
</dbReference>
<evidence type="ECO:0000256" key="1">
    <source>
        <dbReference type="SAM" id="Phobius"/>
    </source>
</evidence>
<protein>
    <submittedName>
        <fullName evidence="2">Uncharacterized protein</fullName>
    </submittedName>
</protein>
<dbReference type="Gene3D" id="2.115.10.10">
    <property type="entry name" value="Tachylectin 2"/>
    <property type="match status" value="1"/>
</dbReference>
<dbReference type="Proteomes" id="UP000430692">
    <property type="component" value="Unassembled WGS sequence"/>
</dbReference>
<evidence type="ECO:0000313" key="2">
    <source>
        <dbReference type="EMBL" id="MXQ55905.1"/>
    </source>
</evidence>